<comment type="caution">
    <text evidence="1">The sequence shown here is derived from an EMBL/GenBank/DDBJ whole genome shotgun (WGS) entry which is preliminary data.</text>
</comment>
<protein>
    <recommendedName>
        <fullName evidence="3">Six-hairpin glycosidase</fullName>
    </recommendedName>
</protein>
<dbReference type="RefSeq" id="WP_262536905.1">
    <property type="nucleotide sequence ID" value="NZ_JAJEQN010000001.1"/>
</dbReference>
<dbReference type="EMBL" id="JAJEQN010000001">
    <property type="protein sequence ID" value="MCC2220086.1"/>
    <property type="molecule type" value="Genomic_DNA"/>
</dbReference>
<evidence type="ECO:0008006" key="3">
    <source>
        <dbReference type="Google" id="ProtNLM"/>
    </source>
</evidence>
<evidence type="ECO:0000313" key="1">
    <source>
        <dbReference type="EMBL" id="MCC2220086.1"/>
    </source>
</evidence>
<dbReference type="Gene3D" id="1.50.10.20">
    <property type="match status" value="1"/>
</dbReference>
<dbReference type="SUPFAM" id="SSF48208">
    <property type="entry name" value="Six-hairpin glycosidases"/>
    <property type="match status" value="1"/>
</dbReference>
<dbReference type="GO" id="GO:0005975">
    <property type="term" value="P:carbohydrate metabolic process"/>
    <property type="evidence" value="ECO:0007669"/>
    <property type="project" value="InterPro"/>
</dbReference>
<dbReference type="InterPro" id="IPR008928">
    <property type="entry name" value="6-hairpin_glycosidase_sf"/>
</dbReference>
<reference evidence="1 2" key="1">
    <citation type="submission" date="2021-10" db="EMBL/GenBank/DDBJ databases">
        <title>Anaerobic single-cell dispensing facilitates the cultivation of human gut bacteria.</title>
        <authorList>
            <person name="Afrizal A."/>
        </authorList>
    </citation>
    <scope>NUCLEOTIDE SEQUENCE [LARGE SCALE GENOMIC DNA]</scope>
    <source>
        <strain evidence="1 2">CLA-AA-H224</strain>
    </source>
</reference>
<gene>
    <name evidence="1" type="ORF">LKD48_00280</name>
</gene>
<organism evidence="1 2">
    <name type="scientific">Anthropogastromicrobium aceti</name>
    <dbReference type="NCBI Taxonomy" id="2981768"/>
    <lineage>
        <taxon>Bacteria</taxon>
        <taxon>Bacillati</taxon>
        <taxon>Bacillota</taxon>
        <taxon>Clostridia</taxon>
        <taxon>Lachnospirales</taxon>
        <taxon>Lachnospiraceae</taxon>
        <taxon>Anthropogastromicrobium</taxon>
    </lineage>
</organism>
<sequence length="646" mass="75111">MNMPTVGCVGESIIGNDERGLWFLSHKDDPSQMNWVEGEKCWGSVKVPMGLNVTRTLSVLENGELEECYTFENVSGEPLFIKEKDAYIYVPFNDSYEKAEVGLEKRCNAHLFIGENATYVMALRQGGRAPHLGLVLTKGSIIGYGVERDFSARSEDRGDFLFYPKLGVFEPGEKKEIRWKLFWHQGKDDFYNRLLNEDEFLLVKAEQMTCIQGENFEFCVQTKNKEMAQKLFVKFNEKEIKHVRIDETNDKYSQPAYSVWYQYPAEKEGEYRFDIWSGEKHTHALFYCSASVDILLTRRSQFLATKQQYKKEGSALDGAYLIYDSEEDALYYSHKADHNGGRERLAMGIIMAQYLKRHPEDAKCMESLNAYERYVYRELYDENTGVVYNDINRNNDWHRLYNYPWVANFQIALYRLKKDVRYLLNAYKTMMGYYRSGGEHFYAIGIEAYELKTLLDEAGFEAQSEAFTQAFLNHADQLTQTSVNYPTSEVKYEQSIVAPAVSCLLQAYQISGEQKYLEEARKQLKLLELFNGKQADYHLFENAIRHWDGYWFGKYECYGDTFPHYWSTLSGDVFASYAQITGDKSYEHKAKASLRGCLNLFFIDGMASCAMVYPDTVNGKKAHYYDPWANDQDWALYYAVKWALDL</sequence>
<accession>A0AAE3E1Z5</accession>
<proteinExistence type="predicted"/>
<evidence type="ECO:0000313" key="2">
    <source>
        <dbReference type="Proteomes" id="UP001198200"/>
    </source>
</evidence>
<dbReference type="Proteomes" id="UP001198200">
    <property type="component" value="Unassembled WGS sequence"/>
</dbReference>
<name>A0AAE3E1Z5_9FIRM</name>
<dbReference type="AlphaFoldDB" id="A0AAE3E1Z5"/>
<keyword evidence="2" id="KW-1185">Reference proteome</keyword>